<proteinExistence type="predicted"/>
<reference evidence="1 2" key="1">
    <citation type="submission" date="2021-10" db="EMBL/GenBank/DDBJ databases">
        <title>Anaerobic single-cell dispensing facilitates the cultivation of human gut bacteria.</title>
        <authorList>
            <person name="Afrizal A."/>
        </authorList>
    </citation>
    <scope>NUCLEOTIDE SEQUENCE [LARGE SCALE GENOMIC DNA]</scope>
    <source>
        <strain evidence="1 2">CLA-AA-H200</strain>
    </source>
</reference>
<sequence length="127" mass="14932">MWYAVETAFVDGKLLGSHCCFKDDDTTPVGHCNASWNEEPYNSCEKKFGDRIEIHVDWFETAELAHAFCDGKVTYITHCNAYYDKSIKTTLTKYHHREIVDVDHTKHYPHRGEVKLHMLKEKPDWVR</sequence>
<name>A0ABS8G099_9FIRM</name>
<organism evidence="1 2">
    <name type="scientific">Ruminococcus turbiniformis</name>
    <dbReference type="NCBI Taxonomy" id="2881258"/>
    <lineage>
        <taxon>Bacteria</taxon>
        <taxon>Bacillati</taxon>
        <taxon>Bacillota</taxon>
        <taxon>Clostridia</taxon>
        <taxon>Eubacteriales</taxon>
        <taxon>Oscillospiraceae</taxon>
        <taxon>Ruminococcus</taxon>
    </lineage>
</organism>
<keyword evidence="2" id="KW-1185">Reference proteome</keyword>
<dbReference type="EMBL" id="JAJEQX010000032">
    <property type="protein sequence ID" value="MCC2255683.1"/>
    <property type="molecule type" value="Genomic_DNA"/>
</dbReference>
<comment type="caution">
    <text evidence="1">The sequence shown here is derived from an EMBL/GenBank/DDBJ whole genome shotgun (WGS) entry which is preliminary data.</text>
</comment>
<accession>A0ABS8G099</accession>
<dbReference type="RefSeq" id="WP_227708676.1">
    <property type="nucleotide sequence ID" value="NZ_JAJEQX010000032.1"/>
</dbReference>
<protein>
    <submittedName>
        <fullName evidence="1">Uncharacterized protein</fullName>
    </submittedName>
</protein>
<evidence type="ECO:0000313" key="1">
    <source>
        <dbReference type="EMBL" id="MCC2255683.1"/>
    </source>
</evidence>
<evidence type="ECO:0000313" key="2">
    <source>
        <dbReference type="Proteomes" id="UP001198151"/>
    </source>
</evidence>
<dbReference type="Proteomes" id="UP001198151">
    <property type="component" value="Unassembled WGS sequence"/>
</dbReference>
<gene>
    <name evidence="1" type="ORF">LKD70_14910</name>
</gene>